<evidence type="ECO:0000313" key="7">
    <source>
        <dbReference type="EMBL" id="WAL58696.1"/>
    </source>
</evidence>
<feature type="transmembrane region" description="Helical" evidence="6">
    <location>
        <begin position="65"/>
        <end position="88"/>
    </location>
</feature>
<dbReference type="KEGG" id="tsin:OXH18_16125"/>
<feature type="transmembrane region" description="Helical" evidence="6">
    <location>
        <begin position="209"/>
        <end position="230"/>
    </location>
</feature>
<evidence type="ECO:0000256" key="4">
    <source>
        <dbReference type="ARBA" id="ARBA00022989"/>
    </source>
</evidence>
<keyword evidence="4 6" id="KW-1133">Transmembrane helix</keyword>
<dbReference type="NCBIfam" id="NF008241">
    <property type="entry name" value="PRK11017.1"/>
    <property type="match status" value="1"/>
</dbReference>
<dbReference type="InterPro" id="IPR030191">
    <property type="entry name" value="CodB"/>
</dbReference>
<dbReference type="CDD" id="cd11484">
    <property type="entry name" value="SLC-NCS1sbd_CobB-like"/>
    <property type="match status" value="1"/>
</dbReference>
<dbReference type="GO" id="GO:0015209">
    <property type="term" value="F:cytosine transmembrane transporter activity"/>
    <property type="evidence" value="ECO:0007669"/>
    <property type="project" value="InterPro"/>
</dbReference>
<evidence type="ECO:0000256" key="6">
    <source>
        <dbReference type="SAM" id="Phobius"/>
    </source>
</evidence>
<organism evidence="7 8">
    <name type="scientific">Thermocoleostomius sinensis A174</name>
    <dbReference type="NCBI Taxonomy" id="2016057"/>
    <lineage>
        <taxon>Bacteria</taxon>
        <taxon>Bacillati</taxon>
        <taxon>Cyanobacteriota</taxon>
        <taxon>Cyanophyceae</taxon>
        <taxon>Oculatellales</taxon>
        <taxon>Oculatellaceae</taxon>
        <taxon>Thermocoleostomius</taxon>
    </lineage>
</organism>
<feature type="transmembrane region" description="Helical" evidence="6">
    <location>
        <begin position="142"/>
        <end position="161"/>
    </location>
</feature>
<feature type="transmembrane region" description="Helical" evidence="6">
    <location>
        <begin position="109"/>
        <end position="130"/>
    </location>
</feature>
<evidence type="ECO:0000256" key="2">
    <source>
        <dbReference type="ARBA" id="ARBA00008974"/>
    </source>
</evidence>
<comment type="subcellular location">
    <subcellularLocation>
        <location evidence="1">Membrane</location>
        <topology evidence="1">Multi-pass membrane protein</topology>
    </subcellularLocation>
</comment>
<protein>
    <submittedName>
        <fullName evidence="7">Cytosine permease</fullName>
    </submittedName>
</protein>
<gene>
    <name evidence="7" type="primary">codB</name>
    <name evidence="7" type="ORF">OXH18_16125</name>
</gene>
<evidence type="ECO:0000256" key="5">
    <source>
        <dbReference type="ARBA" id="ARBA00023136"/>
    </source>
</evidence>
<evidence type="ECO:0000256" key="1">
    <source>
        <dbReference type="ARBA" id="ARBA00004141"/>
    </source>
</evidence>
<comment type="similarity">
    <text evidence="2">Belongs to the purine-cytosine permease (2.A.39) family.</text>
</comment>
<feature type="transmembrane region" description="Helical" evidence="6">
    <location>
        <begin position="278"/>
        <end position="297"/>
    </location>
</feature>
<keyword evidence="5 6" id="KW-0472">Membrane</keyword>
<proteinExistence type="inferred from homology"/>
<feature type="transmembrane region" description="Helical" evidence="6">
    <location>
        <begin position="409"/>
        <end position="427"/>
    </location>
</feature>
<dbReference type="InterPro" id="IPR001248">
    <property type="entry name" value="Pur-cyt_permease"/>
</dbReference>
<keyword evidence="8" id="KW-1185">Reference proteome</keyword>
<dbReference type="PANTHER" id="PTHR30569:SF0">
    <property type="entry name" value="CYTOSINE PERMEASE"/>
    <property type="match status" value="1"/>
</dbReference>
<dbReference type="EMBL" id="CP113797">
    <property type="protein sequence ID" value="WAL58696.1"/>
    <property type="molecule type" value="Genomic_DNA"/>
</dbReference>
<dbReference type="Pfam" id="PF02133">
    <property type="entry name" value="Transp_cyt_pur"/>
    <property type="match status" value="1"/>
</dbReference>
<accession>A0A9E9C382</accession>
<dbReference type="Proteomes" id="UP001163152">
    <property type="component" value="Chromosome"/>
</dbReference>
<feature type="transmembrane region" description="Helical" evidence="6">
    <location>
        <begin position="349"/>
        <end position="372"/>
    </location>
</feature>
<dbReference type="GO" id="GO:0005886">
    <property type="term" value="C:plasma membrane"/>
    <property type="evidence" value="ECO:0007669"/>
    <property type="project" value="TreeGrafter"/>
</dbReference>
<feature type="transmembrane region" description="Helical" evidence="6">
    <location>
        <begin position="242"/>
        <end position="266"/>
    </location>
</feature>
<keyword evidence="3 6" id="KW-0812">Transmembrane</keyword>
<dbReference type="AlphaFoldDB" id="A0A9E9C382"/>
<feature type="transmembrane region" description="Helical" evidence="6">
    <location>
        <begin position="384"/>
        <end position="403"/>
    </location>
</feature>
<dbReference type="PANTHER" id="PTHR30569">
    <property type="entry name" value="CYTOSINE TRANSPORTER CODB"/>
    <property type="match status" value="1"/>
</dbReference>
<evidence type="ECO:0000256" key="3">
    <source>
        <dbReference type="ARBA" id="ARBA00022692"/>
    </source>
</evidence>
<evidence type="ECO:0000313" key="8">
    <source>
        <dbReference type="Proteomes" id="UP001163152"/>
    </source>
</evidence>
<dbReference type="RefSeq" id="WP_268608123.1">
    <property type="nucleotide sequence ID" value="NZ_CP113797.1"/>
</dbReference>
<feature type="transmembrane region" description="Helical" evidence="6">
    <location>
        <begin position="168"/>
        <end position="189"/>
    </location>
</feature>
<name>A0A9E9C382_9CYAN</name>
<reference evidence="7" key="1">
    <citation type="submission" date="2022-12" db="EMBL/GenBank/DDBJ databases">
        <title>Polyphasic identification of a Novel Hot-Spring Cyanobacterium Ocullathermofonsia sinensis gen nov. sp. nov. and Genomic Insights on its Adaptations to the Thermal Habitat.</title>
        <authorList>
            <person name="Daroch M."/>
            <person name="Tang J."/>
            <person name="Jiang Y."/>
        </authorList>
    </citation>
    <scope>NUCLEOTIDE SEQUENCE</scope>
    <source>
        <strain evidence="7">PKUAC-SCTA174</strain>
    </source>
</reference>
<feature type="transmembrane region" description="Helical" evidence="6">
    <location>
        <begin position="325"/>
        <end position="343"/>
    </location>
</feature>
<sequence length="436" mass="47198">MSISTESQYVDRSQSGEDYPLSAVPAESRKSLWSLAPLLMGFTLYSGTLFAGGLVGPQFRFFPDLLGLILVGNLILGIYAAGLAYIAANTGLTTVLMSRFSFGNIGSRWVDFILGFTQIGWYAWGSALIADLLNKLLGVPESLNWLTILFFTYFFCWTAYIGYRAMDWLSRIAVPAMLILMLWSLSIAAGQVGGWQGLQAITPQGEMTIGAALTIIVGTFVSGGTQATNWSRFANSAKTATIGTLAAFFLANGFLIFTGAFCALVYSGVSDVADSSDIVQVMAYQGLLFWGLVLLFLNMWTTQDNTMYAFSVAGAHMFRTNKRTWFVLGGATIALILAWAGIYEALVPYLILLGTFIPPIGGIIMADFWLYRRGAFPPLDQPQPAFNWAGIISYVVASAIAYFSSQANIGIAPINGIVAAVIIYYVLAKALPTQTS</sequence>
<dbReference type="Gene3D" id="1.10.4160.10">
    <property type="entry name" value="Hydantoin permease"/>
    <property type="match status" value="1"/>
</dbReference>
<feature type="transmembrane region" description="Helical" evidence="6">
    <location>
        <begin position="38"/>
        <end position="59"/>
    </location>
</feature>